<dbReference type="Gene3D" id="1.10.472.30">
    <property type="entry name" value="Transcription elongation factor S-II, central domain"/>
    <property type="match status" value="1"/>
</dbReference>
<dbReference type="InterPro" id="IPR001222">
    <property type="entry name" value="Znf_TFIIS"/>
</dbReference>
<dbReference type="SMART" id="SM00509">
    <property type="entry name" value="TFS2N"/>
    <property type="match status" value="1"/>
</dbReference>
<dbReference type="InterPro" id="IPR017923">
    <property type="entry name" value="TFIIS_N"/>
</dbReference>
<dbReference type="GO" id="GO:0006368">
    <property type="term" value="P:transcription elongation by RNA polymerase II"/>
    <property type="evidence" value="ECO:0007669"/>
    <property type="project" value="TreeGrafter"/>
</dbReference>
<evidence type="ECO:0000256" key="8">
    <source>
        <dbReference type="SAM" id="MobiDB-lite"/>
    </source>
</evidence>
<dbReference type="PROSITE" id="PS51319">
    <property type="entry name" value="TFIIS_N"/>
    <property type="match status" value="1"/>
</dbReference>
<dbReference type="InterPro" id="IPR003617">
    <property type="entry name" value="TFIIS/CRSP70_N_sub"/>
</dbReference>
<dbReference type="PANTHER" id="PTHR11477:SF0">
    <property type="entry name" value="IP08861P-RELATED"/>
    <property type="match status" value="1"/>
</dbReference>
<gene>
    <name evidence="12" type="ORF">DB88DRAFT_495977</name>
</gene>
<dbReference type="InterPro" id="IPR003618">
    <property type="entry name" value="TFIIS_cen_dom"/>
</dbReference>
<dbReference type="CDD" id="cd13749">
    <property type="entry name" value="Zn-ribbon_TFIIS"/>
    <property type="match status" value="1"/>
</dbReference>
<evidence type="ECO:0000259" key="9">
    <source>
        <dbReference type="PROSITE" id="PS51133"/>
    </source>
</evidence>
<keyword evidence="2" id="KW-0479">Metal-binding</keyword>
<evidence type="ECO:0000259" key="11">
    <source>
        <dbReference type="PROSITE" id="PS51321"/>
    </source>
</evidence>
<evidence type="ECO:0000313" key="12">
    <source>
        <dbReference type="EMBL" id="KAK1922690.1"/>
    </source>
</evidence>
<reference evidence="12" key="1">
    <citation type="submission" date="2023-02" db="EMBL/GenBank/DDBJ databases">
        <title>Identification and recombinant expression of a fungal hydrolase from Papiliotrema laurentii that hydrolyzes apple cutin and clears colloidal polyester polyurethane.</title>
        <authorList>
            <consortium name="DOE Joint Genome Institute"/>
            <person name="Roman V.A."/>
            <person name="Bojanowski C."/>
            <person name="Crable B.R."/>
            <person name="Wagner D.N."/>
            <person name="Hung C.S."/>
            <person name="Nadeau L.J."/>
            <person name="Schratz L."/>
            <person name="Haridas S."/>
            <person name="Pangilinan J."/>
            <person name="Lipzen A."/>
            <person name="Na H."/>
            <person name="Yan M."/>
            <person name="Ng V."/>
            <person name="Grigoriev I.V."/>
            <person name="Spatafora J.W."/>
            <person name="Barlow D."/>
            <person name="Biffinger J."/>
            <person name="Kelley-Loughnane N."/>
            <person name="Varaljay V.A."/>
            <person name="Crookes-Goodson W.J."/>
        </authorList>
    </citation>
    <scope>NUCLEOTIDE SEQUENCE</scope>
    <source>
        <strain evidence="12">5307AH</strain>
    </source>
</reference>
<dbReference type="Proteomes" id="UP001182556">
    <property type="component" value="Unassembled WGS sequence"/>
</dbReference>
<organism evidence="12 13">
    <name type="scientific">Papiliotrema laurentii</name>
    <name type="common">Cryptococcus laurentii</name>
    <dbReference type="NCBI Taxonomy" id="5418"/>
    <lineage>
        <taxon>Eukaryota</taxon>
        <taxon>Fungi</taxon>
        <taxon>Dikarya</taxon>
        <taxon>Basidiomycota</taxon>
        <taxon>Agaricomycotina</taxon>
        <taxon>Tremellomycetes</taxon>
        <taxon>Tremellales</taxon>
        <taxon>Rhynchogastremaceae</taxon>
        <taxon>Papiliotrema</taxon>
    </lineage>
</organism>
<sequence length="349" mass="38255">MDASTLTKLVGELSKAAAPKGADDTRSDEDFKKENTETLVKLLTRIKKEVQPTEELLKASKAGVVINRLKTYTDSQVVALAKDIVKSWKEKIEENKKKRKRAADESGGSGSGQVKKEEEGKDAKRVKAEASSASPAPSPADSKPKSKIEDGSDDVKAESPPSRPPLSTIDSSRTVPRTAKADGLAGSLKASPDDGDDQRSKCVVLLYDALAGDSTADKKILIERAQGIERSVWELFNGSTSNDYRQKMRSLYLNLKDKQNPALRNEIVLGYISTEKVANMSKEEMASESVRALNEKLASENLFKAKAVGETQAETDAFKCGRCQQRKCTYYQMQTRSADEPMTTFVTYV</sequence>
<dbReference type="PIRSF" id="PIRSF006704">
    <property type="entry name" value="TF_IIS"/>
    <property type="match status" value="1"/>
</dbReference>
<dbReference type="SUPFAM" id="SSF46942">
    <property type="entry name" value="Elongation factor TFIIS domain 2"/>
    <property type="match status" value="1"/>
</dbReference>
<dbReference type="InterPro" id="IPR035441">
    <property type="entry name" value="TFIIS/LEDGF_dom_sf"/>
</dbReference>
<evidence type="ECO:0000256" key="2">
    <source>
        <dbReference type="ARBA" id="ARBA00022723"/>
    </source>
</evidence>
<name>A0AAD9FKJ0_PAPLA</name>
<dbReference type="GO" id="GO:0008270">
    <property type="term" value="F:zinc ion binding"/>
    <property type="evidence" value="ECO:0007669"/>
    <property type="project" value="UniProtKB-KW"/>
</dbReference>
<feature type="domain" description="TFIIS central" evidence="11">
    <location>
        <begin position="198"/>
        <end position="313"/>
    </location>
</feature>
<accession>A0AAD9FKJ0</accession>
<dbReference type="GO" id="GO:0006362">
    <property type="term" value="P:transcription elongation by RNA polymerase I"/>
    <property type="evidence" value="ECO:0007669"/>
    <property type="project" value="TreeGrafter"/>
</dbReference>
<feature type="compositionally biased region" description="Basic and acidic residues" evidence="8">
    <location>
        <begin position="114"/>
        <end position="128"/>
    </location>
</feature>
<dbReference type="PANTHER" id="PTHR11477">
    <property type="entry name" value="TRANSCRIPTION FACTOR S-II ZINC FINGER DOMAIN-CONTAINING PROTEIN"/>
    <property type="match status" value="1"/>
</dbReference>
<dbReference type="AlphaFoldDB" id="A0AAD9FKJ0"/>
<dbReference type="Pfam" id="PF08711">
    <property type="entry name" value="Med26"/>
    <property type="match status" value="1"/>
</dbReference>
<dbReference type="SMART" id="SM00510">
    <property type="entry name" value="TFS2M"/>
    <property type="match status" value="1"/>
</dbReference>
<keyword evidence="3 6" id="KW-0863">Zinc-finger</keyword>
<feature type="compositionally biased region" description="Basic and acidic residues" evidence="8">
    <location>
        <begin position="142"/>
        <end position="157"/>
    </location>
</feature>
<feature type="compositionally biased region" description="Low complexity" evidence="8">
    <location>
        <begin position="129"/>
        <end position="141"/>
    </location>
</feature>
<dbReference type="GO" id="GO:0001139">
    <property type="term" value="F:RNA polymerase II complex recruiting activity"/>
    <property type="evidence" value="ECO:0007669"/>
    <property type="project" value="TreeGrafter"/>
</dbReference>
<dbReference type="InterPro" id="IPR035100">
    <property type="entry name" value="TF_IIS-typ"/>
</dbReference>
<dbReference type="Gene3D" id="1.20.930.10">
    <property type="entry name" value="Conserved domain common to transcription factors TFIIS, elongin A, CRSP70"/>
    <property type="match status" value="1"/>
</dbReference>
<comment type="caution">
    <text evidence="12">The sequence shown here is derived from an EMBL/GenBank/DDBJ whole genome shotgun (WGS) entry which is preliminary data.</text>
</comment>
<keyword evidence="12" id="KW-0648">Protein biosynthesis</keyword>
<dbReference type="FunFam" id="1.10.472.30:FF:000003">
    <property type="entry name" value="Transcription elongation factor S-II"/>
    <property type="match status" value="1"/>
</dbReference>
<dbReference type="SUPFAM" id="SSF57783">
    <property type="entry name" value="Zinc beta-ribbon"/>
    <property type="match status" value="1"/>
</dbReference>
<dbReference type="Gene3D" id="2.20.25.10">
    <property type="match status" value="1"/>
</dbReference>
<feature type="domain" description="TFIIS N-terminal" evidence="10">
    <location>
        <begin position="11"/>
        <end position="95"/>
    </location>
</feature>
<dbReference type="EMBL" id="JAODAN010000008">
    <property type="protein sequence ID" value="KAK1922690.1"/>
    <property type="molecule type" value="Genomic_DNA"/>
</dbReference>
<evidence type="ECO:0000259" key="10">
    <source>
        <dbReference type="PROSITE" id="PS51319"/>
    </source>
</evidence>
<dbReference type="GO" id="GO:0000977">
    <property type="term" value="F:RNA polymerase II transcription regulatory region sequence-specific DNA binding"/>
    <property type="evidence" value="ECO:0007669"/>
    <property type="project" value="TreeGrafter"/>
</dbReference>
<evidence type="ECO:0000256" key="3">
    <source>
        <dbReference type="ARBA" id="ARBA00022771"/>
    </source>
</evidence>
<dbReference type="GO" id="GO:0031564">
    <property type="term" value="P:transcription antitermination"/>
    <property type="evidence" value="ECO:0007669"/>
    <property type="project" value="TreeGrafter"/>
</dbReference>
<evidence type="ECO:0000256" key="6">
    <source>
        <dbReference type="PROSITE-ProRule" id="PRU00472"/>
    </source>
</evidence>
<feature type="domain" description="TFIIS-type" evidence="9">
    <location>
        <begin position="316"/>
        <end position="349"/>
    </location>
</feature>
<dbReference type="GO" id="GO:0005634">
    <property type="term" value="C:nucleus"/>
    <property type="evidence" value="ECO:0007669"/>
    <property type="project" value="UniProtKB-SubCell"/>
</dbReference>
<dbReference type="Pfam" id="PF07500">
    <property type="entry name" value="TFIIS_M"/>
    <property type="match status" value="1"/>
</dbReference>
<evidence type="ECO:0000256" key="4">
    <source>
        <dbReference type="ARBA" id="ARBA00022833"/>
    </source>
</evidence>
<protein>
    <submittedName>
        <fullName evidence="12">Positive transcription elongation factor</fullName>
    </submittedName>
</protein>
<dbReference type="PROSITE" id="PS51133">
    <property type="entry name" value="ZF_TFIIS_2"/>
    <property type="match status" value="1"/>
</dbReference>
<evidence type="ECO:0000256" key="5">
    <source>
        <dbReference type="ARBA" id="ARBA00023242"/>
    </source>
</evidence>
<evidence type="ECO:0000313" key="13">
    <source>
        <dbReference type="Proteomes" id="UP001182556"/>
    </source>
</evidence>
<dbReference type="SUPFAM" id="SSF47676">
    <property type="entry name" value="Conserved domain common to transcription factors TFIIS, elongin A, CRSP70"/>
    <property type="match status" value="1"/>
</dbReference>
<keyword evidence="4" id="KW-0862">Zinc</keyword>
<evidence type="ECO:0000256" key="7">
    <source>
        <dbReference type="PROSITE-ProRule" id="PRU00649"/>
    </source>
</evidence>
<comment type="subcellular location">
    <subcellularLocation>
        <location evidence="1 7">Nucleus</location>
    </subcellularLocation>
</comment>
<dbReference type="PROSITE" id="PS51321">
    <property type="entry name" value="TFIIS_CENTRAL"/>
    <property type="match status" value="1"/>
</dbReference>
<dbReference type="InterPro" id="IPR036575">
    <property type="entry name" value="TFIIS_cen_dom_sf"/>
</dbReference>
<evidence type="ECO:0000256" key="1">
    <source>
        <dbReference type="ARBA" id="ARBA00004123"/>
    </source>
</evidence>
<proteinExistence type="predicted"/>
<dbReference type="Pfam" id="PF01096">
    <property type="entry name" value="Zn_ribbon_TFIIS"/>
    <property type="match status" value="1"/>
</dbReference>
<feature type="region of interest" description="Disordered" evidence="8">
    <location>
        <begin position="93"/>
        <end position="198"/>
    </location>
</feature>
<keyword evidence="5 7" id="KW-0539">Nucleus</keyword>
<keyword evidence="12" id="KW-0251">Elongation factor</keyword>
<dbReference type="GO" id="GO:0031440">
    <property type="term" value="P:regulation of mRNA 3'-end processing"/>
    <property type="evidence" value="ECO:0007669"/>
    <property type="project" value="TreeGrafter"/>
</dbReference>
<dbReference type="SMART" id="SM00440">
    <property type="entry name" value="ZnF_C2C2"/>
    <property type="match status" value="1"/>
</dbReference>
<dbReference type="GO" id="GO:0003746">
    <property type="term" value="F:translation elongation factor activity"/>
    <property type="evidence" value="ECO:0007669"/>
    <property type="project" value="UniProtKB-KW"/>
</dbReference>
<keyword evidence="13" id="KW-1185">Reference proteome</keyword>